<reference evidence="3" key="1">
    <citation type="journal article" date="2019" name="Int. J. Syst. Evol. Microbiol.">
        <title>The Global Catalogue of Microorganisms (GCM) 10K type strain sequencing project: providing services to taxonomists for standard genome sequencing and annotation.</title>
        <authorList>
            <consortium name="The Broad Institute Genomics Platform"/>
            <consortium name="The Broad Institute Genome Sequencing Center for Infectious Disease"/>
            <person name="Wu L."/>
            <person name="Ma J."/>
        </authorList>
    </citation>
    <scope>NUCLEOTIDE SEQUENCE [LARGE SCALE GENOMIC DNA]</scope>
    <source>
        <strain evidence="3">CGMCC 1.15419</strain>
    </source>
</reference>
<accession>A0ABQ1VET0</accession>
<dbReference type="EMBL" id="BMIV01000002">
    <property type="protein sequence ID" value="GGF59984.1"/>
    <property type="molecule type" value="Genomic_DNA"/>
</dbReference>
<proteinExistence type="predicted"/>
<keyword evidence="3" id="KW-1185">Reference proteome</keyword>
<evidence type="ECO:0000259" key="1">
    <source>
        <dbReference type="Pfam" id="PF13403"/>
    </source>
</evidence>
<evidence type="ECO:0000313" key="2">
    <source>
        <dbReference type="EMBL" id="GGF59984.1"/>
    </source>
</evidence>
<dbReference type="Pfam" id="PF13403">
    <property type="entry name" value="Hint_2"/>
    <property type="match status" value="1"/>
</dbReference>
<gene>
    <name evidence="2" type="ORF">GCM10011402_10020</name>
</gene>
<comment type="caution">
    <text evidence="2">The sequence shown here is derived from an EMBL/GenBank/DDBJ whole genome shotgun (WGS) entry which is preliminary data.</text>
</comment>
<dbReference type="Gene3D" id="2.170.16.10">
    <property type="entry name" value="Hedgehog/Intein (Hint) domain"/>
    <property type="match status" value="1"/>
</dbReference>
<dbReference type="InterPro" id="IPR028992">
    <property type="entry name" value="Hedgehog/Intein_dom"/>
</dbReference>
<name>A0ABQ1VET0_9RHOB</name>
<dbReference type="SUPFAM" id="SSF51294">
    <property type="entry name" value="Hedgehog/intein (Hint) domain"/>
    <property type="match status" value="1"/>
</dbReference>
<protein>
    <submittedName>
        <fullName evidence="2">Hemolysin</fullName>
    </submittedName>
</protein>
<organism evidence="2 3">
    <name type="scientific">Paracoccus acridae</name>
    <dbReference type="NCBI Taxonomy" id="1795310"/>
    <lineage>
        <taxon>Bacteria</taxon>
        <taxon>Pseudomonadati</taxon>
        <taxon>Pseudomonadota</taxon>
        <taxon>Alphaproteobacteria</taxon>
        <taxon>Rhodobacterales</taxon>
        <taxon>Paracoccaceae</taxon>
        <taxon>Paracoccus</taxon>
    </lineage>
</organism>
<sequence>MPYTTPVPGSLIDLEAATPVLTLPPTFVLNNLGSPTQFNQYDVDATSATTLDQGDALTLVNQNGGTVDTGTFAGTAELSTASVGATVPGLLPGIPLGSLSLRLNPIEVGVYVDENDQAFLLSDNPLTEDHLSVIIDFSLVGISLPPLTVPISGIADALADIPLLGGIVGPVTDVATDLAQQVLDTAVLSLDYDPAGTLPLDADDVVPCFTRGTVILAAHGAVAVEDLEVGTMVVTRDNGHQPIRWIGRVTLSAKRLRAQPNLRPIRIAVGALGPNLPAQPLVVSPQHRILIRSAIAQRMFGAPEVLVAAKQLLPLKGIDIADDLETVEYFHILFDRHEIVFANGTETESLYTGPQALRGVGRAAKAEIFALFPELERTASLPPSARELASGRMGRKLAMRHLQHGKPLVAMH</sequence>
<evidence type="ECO:0000313" key="3">
    <source>
        <dbReference type="Proteomes" id="UP000640509"/>
    </source>
</evidence>
<dbReference type="Proteomes" id="UP000640509">
    <property type="component" value="Unassembled WGS sequence"/>
</dbReference>
<dbReference type="RefSeq" id="WP_188714271.1">
    <property type="nucleotide sequence ID" value="NZ_BMIV01000002.1"/>
</dbReference>
<feature type="domain" description="Hedgehog/Intein (Hint)" evidence="1">
    <location>
        <begin position="207"/>
        <end position="353"/>
    </location>
</feature>
<dbReference type="InterPro" id="IPR036844">
    <property type="entry name" value="Hint_dom_sf"/>
</dbReference>